<accession>A0A2P2P123</accession>
<name>A0A2P2P123_RHIMU</name>
<sequence length="24" mass="2992">MEPTTMFHPFLWFAWFHLAIIQVQ</sequence>
<organism evidence="1">
    <name type="scientific">Rhizophora mucronata</name>
    <name type="common">Asiatic mangrove</name>
    <dbReference type="NCBI Taxonomy" id="61149"/>
    <lineage>
        <taxon>Eukaryota</taxon>
        <taxon>Viridiplantae</taxon>
        <taxon>Streptophyta</taxon>
        <taxon>Embryophyta</taxon>
        <taxon>Tracheophyta</taxon>
        <taxon>Spermatophyta</taxon>
        <taxon>Magnoliopsida</taxon>
        <taxon>eudicotyledons</taxon>
        <taxon>Gunneridae</taxon>
        <taxon>Pentapetalae</taxon>
        <taxon>rosids</taxon>
        <taxon>fabids</taxon>
        <taxon>Malpighiales</taxon>
        <taxon>Rhizophoraceae</taxon>
        <taxon>Rhizophora</taxon>
    </lineage>
</organism>
<evidence type="ECO:0000313" key="1">
    <source>
        <dbReference type="EMBL" id="MBX48444.1"/>
    </source>
</evidence>
<reference evidence="1" key="1">
    <citation type="submission" date="2018-02" db="EMBL/GenBank/DDBJ databases">
        <title>Rhizophora mucronata_Transcriptome.</title>
        <authorList>
            <person name="Meera S.P."/>
            <person name="Sreeshan A."/>
            <person name="Augustine A."/>
        </authorList>
    </citation>
    <scope>NUCLEOTIDE SEQUENCE</scope>
    <source>
        <tissue evidence="1">Leaf</tissue>
    </source>
</reference>
<proteinExistence type="predicted"/>
<dbReference type="AlphaFoldDB" id="A0A2P2P123"/>
<dbReference type="EMBL" id="GGEC01067960">
    <property type="protein sequence ID" value="MBX48444.1"/>
    <property type="molecule type" value="Transcribed_RNA"/>
</dbReference>
<protein>
    <submittedName>
        <fullName evidence="1">Uncharacterized protein</fullName>
    </submittedName>
</protein>